<dbReference type="PANTHER" id="PTHR11177">
    <property type="entry name" value="CHITINASE"/>
    <property type="match status" value="1"/>
</dbReference>
<evidence type="ECO:0000313" key="2">
    <source>
        <dbReference type="EMBL" id="CAH1794860.1"/>
    </source>
</evidence>
<dbReference type="InterPro" id="IPR017853">
    <property type="entry name" value="GH"/>
</dbReference>
<organism evidence="2 3">
    <name type="scientific">Owenia fusiformis</name>
    <name type="common">Polychaete worm</name>
    <dbReference type="NCBI Taxonomy" id="6347"/>
    <lineage>
        <taxon>Eukaryota</taxon>
        <taxon>Metazoa</taxon>
        <taxon>Spiralia</taxon>
        <taxon>Lophotrochozoa</taxon>
        <taxon>Annelida</taxon>
        <taxon>Polychaeta</taxon>
        <taxon>Sedentaria</taxon>
        <taxon>Canalipalpata</taxon>
        <taxon>Sabellida</taxon>
        <taxon>Oweniida</taxon>
        <taxon>Oweniidae</taxon>
        <taxon>Owenia</taxon>
    </lineage>
</organism>
<evidence type="ECO:0000313" key="3">
    <source>
        <dbReference type="Proteomes" id="UP000749559"/>
    </source>
</evidence>
<dbReference type="SUPFAM" id="SSF51445">
    <property type="entry name" value="(Trans)glycosidases"/>
    <property type="match status" value="1"/>
</dbReference>
<dbReference type="PROSITE" id="PS51910">
    <property type="entry name" value="GH18_2"/>
    <property type="match status" value="1"/>
</dbReference>
<proteinExistence type="predicted"/>
<accession>A0A8J1XZ14</accession>
<evidence type="ECO:0000256" key="1">
    <source>
        <dbReference type="ARBA" id="ARBA00023157"/>
    </source>
</evidence>
<dbReference type="InterPro" id="IPR050314">
    <property type="entry name" value="Glycosyl_Hydrlase_18"/>
</dbReference>
<sequence length="394" mass="43499">MLLFLLHVLGGLAMVTAQGASMRRVCYYTNWSQYRVGFGQFWPEDIDANLCTHIIYAFANLSGTNIIPREWNDDGPSGLYVRVNSLKNANPELSTLLGVIGDNFEDMLATDANRAEFVANTIAYFREPYREFDGINLDFKAPSAFYSARFALLFQELRAAFDEEANATGSVPLILSCTLSGKLTEIDQGYDIPVIDMNADLINLLTYDLWASWDGATGHHSPLFQRSGQAAAASYLNWEAIVDYYILLGASVEKLNPGLAFYARTFTLANGLINGYDVPTSGPGVAGTWTATAGQLSYYEVCLDFLPAPATVVWNDEHVVPYAYFQDQWVAYDNAQSVGNKTRWATERGIGGVMTFALDMDDFADLCSEGKFPLHQTVIDNMGLCINGTECAYV</sequence>
<dbReference type="SMART" id="SM00636">
    <property type="entry name" value="Glyco_18"/>
    <property type="match status" value="1"/>
</dbReference>
<dbReference type="Gene3D" id="3.10.50.10">
    <property type="match status" value="1"/>
</dbReference>
<dbReference type="GO" id="GO:0004568">
    <property type="term" value="F:chitinase activity"/>
    <property type="evidence" value="ECO:0007669"/>
    <property type="project" value="TreeGrafter"/>
</dbReference>
<dbReference type="EMBL" id="CAIIXF020000009">
    <property type="protein sequence ID" value="CAH1794860.1"/>
    <property type="molecule type" value="Genomic_DNA"/>
</dbReference>
<dbReference type="GO" id="GO:0006032">
    <property type="term" value="P:chitin catabolic process"/>
    <property type="evidence" value="ECO:0007669"/>
    <property type="project" value="TreeGrafter"/>
</dbReference>
<gene>
    <name evidence="2" type="ORF">OFUS_LOCUS19486</name>
</gene>
<comment type="caution">
    <text evidence="2">The sequence shown here is derived from an EMBL/GenBank/DDBJ whole genome shotgun (WGS) entry which is preliminary data.</text>
</comment>
<reference evidence="2" key="1">
    <citation type="submission" date="2022-03" db="EMBL/GenBank/DDBJ databases">
        <authorList>
            <person name="Martin C."/>
        </authorList>
    </citation>
    <scope>NUCLEOTIDE SEQUENCE</scope>
</reference>
<protein>
    <submittedName>
        <fullName evidence="2">Uncharacterized protein</fullName>
    </submittedName>
</protein>
<dbReference type="InterPro" id="IPR001223">
    <property type="entry name" value="Glyco_hydro18_cat"/>
</dbReference>
<dbReference type="Pfam" id="PF00704">
    <property type="entry name" value="Glyco_hydro_18"/>
    <property type="match status" value="1"/>
</dbReference>
<dbReference type="PANTHER" id="PTHR11177:SF317">
    <property type="entry name" value="CHITINASE 12-RELATED"/>
    <property type="match status" value="1"/>
</dbReference>
<dbReference type="SUPFAM" id="SSF54556">
    <property type="entry name" value="Chitinase insertion domain"/>
    <property type="match status" value="1"/>
</dbReference>
<name>A0A8J1XZ14_OWEFU</name>
<dbReference type="GO" id="GO:0005576">
    <property type="term" value="C:extracellular region"/>
    <property type="evidence" value="ECO:0007669"/>
    <property type="project" value="TreeGrafter"/>
</dbReference>
<dbReference type="InterPro" id="IPR029070">
    <property type="entry name" value="Chitinase_insertion_sf"/>
</dbReference>
<dbReference type="GO" id="GO:0005975">
    <property type="term" value="P:carbohydrate metabolic process"/>
    <property type="evidence" value="ECO:0007669"/>
    <property type="project" value="InterPro"/>
</dbReference>
<dbReference type="AlphaFoldDB" id="A0A8J1XZ14"/>
<dbReference type="Gene3D" id="3.20.20.80">
    <property type="entry name" value="Glycosidases"/>
    <property type="match status" value="1"/>
</dbReference>
<dbReference type="GO" id="GO:0008061">
    <property type="term" value="F:chitin binding"/>
    <property type="evidence" value="ECO:0007669"/>
    <property type="project" value="InterPro"/>
</dbReference>
<keyword evidence="3" id="KW-1185">Reference proteome</keyword>
<dbReference type="InterPro" id="IPR011583">
    <property type="entry name" value="Chitinase_II/V-like_cat"/>
</dbReference>
<keyword evidence="1" id="KW-1015">Disulfide bond</keyword>
<dbReference type="OrthoDB" id="76388at2759"/>
<dbReference type="FunFam" id="3.10.50.10:FF:000001">
    <property type="entry name" value="Chitinase 3-like 1"/>
    <property type="match status" value="1"/>
</dbReference>
<dbReference type="Proteomes" id="UP000749559">
    <property type="component" value="Unassembled WGS sequence"/>
</dbReference>